<feature type="compositionally biased region" description="Basic and acidic residues" evidence="2">
    <location>
        <begin position="1"/>
        <end position="24"/>
    </location>
</feature>
<dbReference type="GO" id="GO:0030527">
    <property type="term" value="F:structural constituent of chromatin"/>
    <property type="evidence" value="ECO:0007669"/>
    <property type="project" value="InterPro"/>
</dbReference>
<dbReference type="PRINTS" id="PR00621">
    <property type="entry name" value="HISTONEH2B"/>
</dbReference>
<protein>
    <submittedName>
        <fullName evidence="3">Uncharacterized protein</fullName>
    </submittedName>
</protein>
<proteinExistence type="inferred from homology"/>
<dbReference type="Gene3D" id="1.10.20.10">
    <property type="entry name" value="Histone, subunit A"/>
    <property type="match status" value="1"/>
</dbReference>
<dbReference type="AlphaFoldDB" id="A0AAE1RGG9"/>
<keyword evidence="4" id="KW-1185">Reference proteome</keyword>
<dbReference type="GO" id="GO:0000786">
    <property type="term" value="C:nucleosome"/>
    <property type="evidence" value="ECO:0007669"/>
    <property type="project" value="InterPro"/>
</dbReference>
<feature type="region of interest" description="Disordered" evidence="2">
    <location>
        <begin position="1"/>
        <end position="36"/>
    </location>
</feature>
<dbReference type="GO" id="GO:0003677">
    <property type="term" value="F:DNA binding"/>
    <property type="evidence" value="ECO:0007669"/>
    <property type="project" value="InterPro"/>
</dbReference>
<evidence type="ECO:0000256" key="1">
    <source>
        <dbReference type="ARBA" id="ARBA00006846"/>
    </source>
</evidence>
<organism evidence="3 4">
    <name type="scientific">Anisodus tanguticus</name>
    <dbReference type="NCBI Taxonomy" id="243964"/>
    <lineage>
        <taxon>Eukaryota</taxon>
        <taxon>Viridiplantae</taxon>
        <taxon>Streptophyta</taxon>
        <taxon>Embryophyta</taxon>
        <taxon>Tracheophyta</taxon>
        <taxon>Spermatophyta</taxon>
        <taxon>Magnoliopsida</taxon>
        <taxon>eudicotyledons</taxon>
        <taxon>Gunneridae</taxon>
        <taxon>Pentapetalae</taxon>
        <taxon>asterids</taxon>
        <taxon>lamiids</taxon>
        <taxon>Solanales</taxon>
        <taxon>Solanaceae</taxon>
        <taxon>Solanoideae</taxon>
        <taxon>Hyoscyameae</taxon>
        <taxon>Anisodus</taxon>
    </lineage>
</organism>
<dbReference type="SUPFAM" id="SSF47113">
    <property type="entry name" value="Histone-fold"/>
    <property type="match status" value="1"/>
</dbReference>
<evidence type="ECO:0000256" key="2">
    <source>
        <dbReference type="SAM" id="MobiDB-lite"/>
    </source>
</evidence>
<evidence type="ECO:0000313" key="3">
    <source>
        <dbReference type="EMBL" id="KAK4350457.1"/>
    </source>
</evidence>
<comment type="similarity">
    <text evidence="1">Belongs to the histone H2B family.</text>
</comment>
<sequence length="105" mass="11768">MAPKAEKKPAATEEKEAEKAPAEKKPKRQGRSYQRKQVQLVLTRRRRDFINDIFEKLAQESSRLARSLLLLLGKFRLPLGLCCLVCLATHAVSEGSQAVAKFTSS</sequence>
<evidence type="ECO:0000313" key="4">
    <source>
        <dbReference type="Proteomes" id="UP001291623"/>
    </source>
</evidence>
<dbReference type="InterPro" id="IPR000558">
    <property type="entry name" value="Histone_H2B"/>
</dbReference>
<dbReference type="EMBL" id="JAVYJV010000016">
    <property type="protein sequence ID" value="KAK4350457.1"/>
    <property type="molecule type" value="Genomic_DNA"/>
</dbReference>
<reference evidence="3" key="1">
    <citation type="submission" date="2023-12" db="EMBL/GenBank/DDBJ databases">
        <title>Genome assembly of Anisodus tanguticus.</title>
        <authorList>
            <person name="Wang Y.-J."/>
        </authorList>
    </citation>
    <scope>NUCLEOTIDE SEQUENCE</scope>
    <source>
        <strain evidence="3">KB-2021</strain>
        <tissue evidence="3">Leaf</tissue>
    </source>
</reference>
<name>A0AAE1RGG9_9SOLA</name>
<dbReference type="GO" id="GO:0046982">
    <property type="term" value="F:protein heterodimerization activity"/>
    <property type="evidence" value="ECO:0007669"/>
    <property type="project" value="InterPro"/>
</dbReference>
<comment type="caution">
    <text evidence="3">The sequence shown here is derived from an EMBL/GenBank/DDBJ whole genome shotgun (WGS) entry which is preliminary data.</text>
</comment>
<dbReference type="Proteomes" id="UP001291623">
    <property type="component" value="Unassembled WGS sequence"/>
</dbReference>
<gene>
    <name evidence="3" type="ORF">RND71_029770</name>
</gene>
<dbReference type="InterPro" id="IPR009072">
    <property type="entry name" value="Histone-fold"/>
</dbReference>
<accession>A0AAE1RGG9</accession>
<feature type="compositionally biased region" description="Basic residues" evidence="2">
    <location>
        <begin position="25"/>
        <end position="34"/>
    </location>
</feature>